<feature type="compositionally biased region" description="Basic and acidic residues" evidence="1">
    <location>
        <begin position="1"/>
        <end position="20"/>
    </location>
</feature>
<keyword evidence="2" id="KW-0812">Transmembrane</keyword>
<evidence type="ECO:0000313" key="3">
    <source>
        <dbReference type="EMBL" id="GGG28104.1"/>
    </source>
</evidence>
<feature type="region of interest" description="Disordered" evidence="1">
    <location>
        <begin position="1"/>
        <end position="32"/>
    </location>
</feature>
<protein>
    <submittedName>
        <fullName evidence="3">Uncharacterized protein</fullName>
    </submittedName>
</protein>
<dbReference type="EMBL" id="BMIX01000002">
    <property type="protein sequence ID" value="GGG28104.1"/>
    <property type="molecule type" value="Genomic_DNA"/>
</dbReference>
<reference evidence="4" key="1">
    <citation type="journal article" date="2019" name="Int. J. Syst. Evol. Microbiol.">
        <title>The Global Catalogue of Microorganisms (GCM) 10K type strain sequencing project: providing services to taxonomists for standard genome sequencing and annotation.</title>
        <authorList>
            <consortium name="The Broad Institute Genomics Platform"/>
            <consortium name="The Broad Institute Genome Sequencing Center for Infectious Disease"/>
            <person name="Wu L."/>
            <person name="Ma J."/>
        </authorList>
    </citation>
    <scope>NUCLEOTIDE SEQUENCE [LARGE SCALE GENOMIC DNA]</scope>
    <source>
        <strain evidence="4">CGMCC 1.15422</strain>
    </source>
</reference>
<dbReference type="Proteomes" id="UP000605733">
    <property type="component" value="Unassembled WGS sequence"/>
</dbReference>
<sequence>MSTDKDRSSPVPTDHKKSEDGVNQSTETRTQNSRSKLWVVILVVIIFLLIILAITGVVNL</sequence>
<proteinExistence type="predicted"/>
<accession>A0ABQ1WF08</accession>
<organism evidence="3 4">
    <name type="scientific">Christiangramia forsetii</name>
    <dbReference type="NCBI Taxonomy" id="411153"/>
    <lineage>
        <taxon>Bacteria</taxon>
        <taxon>Pseudomonadati</taxon>
        <taxon>Bacteroidota</taxon>
        <taxon>Flavobacteriia</taxon>
        <taxon>Flavobacteriales</taxon>
        <taxon>Flavobacteriaceae</taxon>
        <taxon>Christiangramia</taxon>
    </lineage>
</organism>
<feature type="transmembrane region" description="Helical" evidence="2">
    <location>
        <begin position="37"/>
        <end position="58"/>
    </location>
</feature>
<evidence type="ECO:0000256" key="2">
    <source>
        <dbReference type="SAM" id="Phobius"/>
    </source>
</evidence>
<gene>
    <name evidence="3" type="ORF">GCM10011532_09360</name>
</gene>
<evidence type="ECO:0000313" key="4">
    <source>
        <dbReference type="Proteomes" id="UP000605733"/>
    </source>
</evidence>
<name>A0ABQ1WF08_9FLAO</name>
<keyword evidence="4" id="KW-1185">Reference proteome</keyword>
<comment type="caution">
    <text evidence="3">The sequence shown here is derived from an EMBL/GenBank/DDBJ whole genome shotgun (WGS) entry which is preliminary data.</text>
</comment>
<keyword evidence="2" id="KW-0472">Membrane</keyword>
<feature type="compositionally biased region" description="Polar residues" evidence="1">
    <location>
        <begin position="21"/>
        <end position="32"/>
    </location>
</feature>
<dbReference type="RefSeq" id="WP_011711439.1">
    <property type="nucleotide sequence ID" value="NZ_BMIX01000002.1"/>
</dbReference>
<keyword evidence="2" id="KW-1133">Transmembrane helix</keyword>
<evidence type="ECO:0000256" key="1">
    <source>
        <dbReference type="SAM" id="MobiDB-lite"/>
    </source>
</evidence>